<feature type="transmembrane region" description="Helical" evidence="1">
    <location>
        <begin position="51"/>
        <end position="75"/>
    </location>
</feature>
<comment type="caution">
    <text evidence="2">The sequence shown here is derived from an EMBL/GenBank/DDBJ whole genome shotgun (WGS) entry which is preliminary data.</text>
</comment>
<evidence type="ECO:0000256" key="1">
    <source>
        <dbReference type="SAM" id="Phobius"/>
    </source>
</evidence>
<evidence type="ECO:0000313" key="3">
    <source>
        <dbReference type="Proteomes" id="UP001359559"/>
    </source>
</evidence>
<proteinExistence type="predicted"/>
<reference evidence="2 3" key="1">
    <citation type="submission" date="2024-01" db="EMBL/GenBank/DDBJ databases">
        <title>The genomes of 5 underutilized Papilionoideae crops provide insights into root nodulation and disease resistance.</title>
        <authorList>
            <person name="Yuan L."/>
        </authorList>
    </citation>
    <scope>NUCLEOTIDE SEQUENCE [LARGE SCALE GENOMIC DNA]</scope>
    <source>
        <strain evidence="2">LY-2023</strain>
        <tissue evidence="2">Leaf</tissue>
    </source>
</reference>
<keyword evidence="1" id="KW-0472">Membrane</keyword>
<dbReference type="AlphaFoldDB" id="A0AAN9FNS5"/>
<keyword evidence="3" id="KW-1185">Reference proteome</keyword>
<dbReference type="Proteomes" id="UP001359559">
    <property type="component" value="Unassembled WGS sequence"/>
</dbReference>
<keyword evidence="1" id="KW-0812">Transmembrane</keyword>
<accession>A0AAN9FNS5</accession>
<protein>
    <submittedName>
        <fullName evidence="2">Uncharacterized protein</fullName>
    </submittedName>
</protein>
<organism evidence="2 3">
    <name type="scientific">Clitoria ternatea</name>
    <name type="common">Butterfly pea</name>
    <dbReference type="NCBI Taxonomy" id="43366"/>
    <lineage>
        <taxon>Eukaryota</taxon>
        <taxon>Viridiplantae</taxon>
        <taxon>Streptophyta</taxon>
        <taxon>Embryophyta</taxon>
        <taxon>Tracheophyta</taxon>
        <taxon>Spermatophyta</taxon>
        <taxon>Magnoliopsida</taxon>
        <taxon>eudicotyledons</taxon>
        <taxon>Gunneridae</taxon>
        <taxon>Pentapetalae</taxon>
        <taxon>rosids</taxon>
        <taxon>fabids</taxon>
        <taxon>Fabales</taxon>
        <taxon>Fabaceae</taxon>
        <taxon>Papilionoideae</taxon>
        <taxon>50 kb inversion clade</taxon>
        <taxon>NPAAA clade</taxon>
        <taxon>indigoferoid/millettioid clade</taxon>
        <taxon>Phaseoleae</taxon>
        <taxon>Clitoria</taxon>
    </lineage>
</organism>
<name>A0AAN9FNS5_CLITE</name>
<keyword evidence="1" id="KW-1133">Transmembrane helix</keyword>
<sequence length="84" mass="9065">MKRTEELLIPIPSFLSLSLSLSPLACASCKPPKVLGIQSCGYELLGKFTLILNVFDLIVLRFHSILFVIILGIGLTESSTVSAS</sequence>
<evidence type="ECO:0000313" key="2">
    <source>
        <dbReference type="EMBL" id="KAK7279680.1"/>
    </source>
</evidence>
<gene>
    <name evidence="2" type="ORF">RJT34_24737</name>
</gene>
<dbReference type="EMBL" id="JAYKXN010000006">
    <property type="protein sequence ID" value="KAK7279680.1"/>
    <property type="molecule type" value="Genomic_DNA"/>
</dbReference>